<evidence type="ECO:0000313" key="5">
    <source>
        <dbReference type="Proteomes" id="UP001433638"/>
    </source>
</evidence>
<feature type="chain" id="PRO_5045059726" evidence="2">
    <location>
        <begin position="22"/>
        <end position="133"/>
    </location>
</feature>
<keyword evidence="2" id="KW-0732">Signal</keyword>
<keyword evidence="5" id="KW-1185">Reference proteome</keyword>
<gene>
    <name evidence="4" type="ORF">ABNW52_02000</name>
</gene>
<feature type="domain" description="DUF4124" evidence="3">
    <location>
        <begin position="13"/>
        <end position="64"/>
    </location>
</feature>
<accession>A0ABV1M1E6</accession>
<proteinExistence type="predicted"/>
<reference evidence="4" key="1">
    <citation type="submission" date="2024-06" db="EMBL/GenBank/DDBJ databases">
        <title>Genome sequence of Vogesella sp. MAHUQ-64.</title>
        <authorList>
            <person name="Huq M.A."/>
        </authorList>
    </citation>
    <scope>NUCLEOTIDE SEQUENCE</scope>
    <source>
        <strain evidence="4">MAHUQ-64</strain>
    </source>
</reference>
<dbReference type="Proteomes" id="UP001433638">
    <property type="component" value="Unassembled WGS sequence"/>
</dbReference>
<protein>
    <submittedName>
        <fullName evidence="4">DUF4124 domain-containing protein</fullName>
    </submittedName>
</protein>
<evidence type="ECO:0000259" key="3">
    <source>
        <dbReference type="Pfam" id="PF13511"/>
    </source>
</evidence>
<feature type="compositionally biased region" description="Basic and acidic residues" evidence="1">
    <location>
        <begin position="113"/>
        <end position="133"/>
    </location>
</feature>
<feature type="region of interest" description="Disordered" evidence="1">
    <location>
        <begin position="102"/>
        <end position="133"/>
    </location>
</feature>
<feature type="region of interest" description="Disordered" evidence="1">
    <location>
        <begin position="33"/>
        <end position="68"/>
    </location>
</feature>
<feature type="signal peptide" evidence="2">
    <location>
        <begin position="1"/>
        <end position="21"/>
    </location>
</feature>
<dbReference type="InterPro" id="IPR025392">
    <property type="entry name" value="DUF4124"/>
</dbReference>
<dbReference type="RefSeq" id="WP_349583290.1">
    <property type="nucleotide sequence ID" value="NZ_JBEFLD010000001.1"/>
</dbReference>
<organism evidence="4 5">
    <name type="scientific">Vogesella oryzagri</name>
    <dbReference type="NCBI Taxonomy" id="3160864"/>
    <lineage>
        <taxon>Bacteria</taxon>
        <taxon>Pseudomonadati</taxon>
        <taxon>Pseudomonadota</taxon>
        <taxon>Betaproteobacteria</taxon>
        <taxon>Neisseriales</taxon>
        <taxon>Chromobacteriaceae</taxon>
        <taxon>Vogesella</taxon>
    </lineage>
</organism>
<comment type="caution">
    <text evidence="4">The sequence shown here is derived from an EMBL/GenBank/DDBJ whole genome shotgun (WGS) entry which is preliminary data.</text>
</comment>
<sequence>MGKGYRWLLLAGLLAAGVVQAADVYRWVDANGRTVFSDTPPPGRRSSKLTLQPGGIVPAPEASAPDGKAPLDAKALAAKAQEQNRRMMAANCKTAKENLALMSKPPVPGRAPDAGKAEAIRKAQEDVKTWCQQ</sequence>
<evidence type="ECO:0000313" key="4">
    <source>
        <dbReference type="EMBL" id="MEQ6289385.1"/>
    </source>
</evidence>
<evidence type="ECO:0000256" key="2">
    <source>
        <dbReference type="SAM" id="SignalP"/>
    </source>
</evidence>
<dbReference type="Pfam" id="PF13511">
    <property type="entry name" value="DUF4124"/>
    <property type="match status" value="1"/>
</dbReference>
<name>A0ABV1M1E6_9NEIS</name>
<evidence type="ECO:0000256" key="1">
    <source>
        <dbReference type="SAM" id="MobiDB-lite"/>
    </source>
</evidence>
<dbReference type="EMBL" id="JBEFLD010000001">
    <property type="protein sequence ID" value="MEQ6289385.1"/>
    <property type="molecule type" value="Genomic_DNA"/>
</dbReference>